<comment type="caution">
    <text evidence="2">The sequence shown here is derived from an EMBL/GenBank/DDBJ whole genome shotgun (WGS) entry which is preliminary data.</text>
</comment>
<dbReference type="AlphaFoldDB" id="A0A1Y1SAJ2"/>
<name>A0A1Y1SAJ2_9GAMM</name>
<gene>
    <name evidence="2" type="ORF">ATO7_15937</name>
</gene>
<keyword evidence="3" id="KW-1185">Reference proteome</keyword>
<feature type="signal peptide" evidence="1">
    <location>
        <begin position="1"/>
        <end position="22"/>
    </location>
</feature>
<organism evidence="2 3">
    <name type="scientific">Oceanococcus atlanticus</name>
    <dbReference type="NCBI Taxonomy" id="1317117"/>
    <lineage>
        <taxon>Bacteria</taxon>
        <taxon>Pseudomonadati</taxon>
        <taxon>Pseudomonadota</taxon>
        <taxon>Gammaproteobacteria</taxon>
        <taxon>Chromatiales</taxon>
        <taxon>Oceanococcaceae</taxon>
        <taxon>Oceanococcus</taxon>
    </lineage>
</organism>
<evidence type="ECO:0000256" key="1">
    <source>
        <dbReference type="SAM" id="SignalP"/>
    </source>
</evidence>
<dbReference type="PANTHER" id="PTHR36234">
    <property type="entry name" value="LYSYL ENDOPEPTIDASE"/>
    <property type="match status" value="1"/>
</dbReference>
<dbReference type="RefSeq" id="WP_083563432.1">
    <property type="nucleotide sequence ID" value="NZ_AQQV01000005.1"/>
</dbReference>
<dbReference type="PANTHER" id="PTHR36234:SF5">
    <property type="entry name" value="LYSYL ENDOPEPTIDASE"/>
    <property type="match status" value="1"/>
</dbReference>
<proteinExistence type="predicted"/>
<protein>
    <submittedName>
        <fullName evidence="2">Lysyl endopeptidase</fullName>
    </submittedName>
</protein>
<evidence type="ECO:0000313" key="3">
    <source>
        <dbReference type="Proteomes" id="UP000192342"/>
    </source>
</evidence>
<feature type="chain" id="PRO_5012101340" evidence="1">
    <location>
        <begin position="23"/>
        <end position="555"/>
    </location>
</feature>
<reference evidence="2 3" key="1">
    <citation type="submission" date="2013-04" db="EMBL/GenBank/DDBJ databases">
        <title>Oceanococcus atlanticus 22II-S10r2 Genome Sequencing.</title>
        <authorList>
            <person name="Lai Q."/>
            <person name="Li G."/>
            <person name="Shao Z."/>
        </authorList>
    </citation>
    <scope>NUCLEOTIDE SEQUENCE [LARGE SCALE GENOMIC DNA]</scope>
    <source>
        <strain evidence="2 3">22II-S10r2</strain>
    </source>
</reference>
<dbReference type="Gene3D" id="2.40.10.10">
    <property type="entry name" value="Trypsin-like serine proteases"/>
    <property type="match status" value="2"/>
</dbReference>
<dbReference type="OrthoDB" id="9813836at2"/>
<accession>A0A1Y1SAJ2</accession>
<dbReference type="Proteomes" id="UP000192342">
    <property type="component" value="Unassembled WGS sequence"/>
</dbReference>
<dbReference type="STRING" id="1317117.ATO7_15937"/>
<dbReference type="InterPro" id="IPR043504">
    <property type="entry name" value="Peptidase_S1_PA_chymotrypsin"/>
</dbReference>
<keyword evidence="1" id="KW-0732">Signal</keyword>
<dbReference type="SUPFAM" id="SSF50494">
    <property type="entry name" value="Trypsin-like serine proteases"/>
    <property type="match status" value="1"/>
</dbReference>
<dbReference type="Pfam" id="PF17963">
    <property type="entry name" value="Big_9"/>
    <property type="match status" value="1"/>
</dbReference>
<sequence length="555" mass="59509">MNLPVRHLILSALLLATPASQAADSPWLSRLLLNTLSTLDLTSPGPTHAAAPSSALDYARAGDVDLNSTQHGQWQQEAGEAVWRLKLRSEDALSLSVTLSDMQLPAGATLNLYDGDGQRWHGPLSTDVLTRHARFWSPLVPRNALILELRVAASEQPNTQLRVSQVQHGFRDFTLLSKSGSCNIDVACSQADSWTDAVRASARITLGGQRLCSAVLLNNTQQNGDPLLLTARHCGVSANGEFAPSSVVVYWNFETSRCGGSPDGNLRQNQTGASLLADDAATDFTLLRLNQQPATNYQVYYAGWDARGLAPTSGASVHHPGGDEKRISLFNQAAAPRNANVDGQSVQSWQVFWSQGVTEPGSSGAGLWDAQHRVVGQLSGGNSSCSSPDGADVYGRLDVSWDNNSAAARQLRAWLDPAGTGQLTLDGLDPSTNTLRAANDSFTSVPDDSAQLLLDVLSNDAGQQPLRLLSARAANGQVRVQGQQLLYDFGPGHNADQVEYQVINRWGEIDSANVTLERQSKALTPLRGGLVDGGALMLLGVLATWRRRRCLQRSA</sequence>
<evidence type="ECO:0000313" key="2">
    <source>
        <dbReference type="EMBL" id="ORE85289.1"/>
    </source>
</evidence>
<dbReference type="Pfam" id="PF13365">
    <property type="entry name" value="Trypsin_2"/>
    <property type="match status" value="1"/>
</dbReference>
<dbReference type="EMBL" id="AQQV01000005">
    <property type="protein sequence ID" value="ORE85289.1"/>
    <property type="molecule type" value="Genomic_DNA"/>
</dbReference>
<dbReference type="InterPro" id="IPR009003">
    <property type="entry name" value="Peptidase_S1_PA"/>
</dbReference>